<evidence type="ECO:0000256" key="1">
    <source>
        <dbReference type="SAM" id="MobiDB-lite"/>
    </source>
</evidence>
<dbReference type="OrthoDB" id="7960203at2759"/>
<reference evidence="2" key="1">
    <citation type="submission" date="2021-09" db="EMBL/GenBank/DDBJ databases">
        <authorList>
            <person name="Martin H S."/>
        </authorList>
    </citation>
    <scope>NUCLEOTIDE SEQUENCE</scope>
</reference>
<organism evidence="2 3">
    <name type="scientific">Danaus chrysippus</name>
    <name type="common">African queen</name>
    <dbReference type="NCBI Taxonomy" id="151541"/>
    <lineage>
        <taxon>Eukaryota</taxon>
        <taxon>Metazoa</taxon>
        <taxon>Ecdysozoa</taxon>
        <taxon>Arthropoda</taxon>
        <taxon>Hexapoda</taxon>
        <taxon>Insecta</taxon>
        <taxon>Pterygota</taxon>
        <taxon>Neoptera</taxon>
        <taxon>Endopterygota</taxon>
        <taxon>Lepidoptera</taxon>
        <taxon>Glossata</taxon>
        <taxon>Ditrysia</taxon>
        <taxon>Papilionoidea</taxon>
        <taxon>Nymphalidae</taxon>
        <taxon>Danainae</taxon>
        <taxon>Danaini</taxon>
        <taxon>Danaina</taxon>
        <taxon>Danaus</taxon>
        <taxon>Anosia</taxon>
    </lineage>
</organism>
<dbReference type="AlphaFoldDB" id="A0A8J2QLY7"/>
<gene>
    <name evidence="2" type="ORF">DCHRY22_LOCUS6031</name>
</gene>
<feature type="region of interest" description="Disordered" evidence="1">
    <location>
        <begin position="1"/>
        <end position="23"/>
    </location>
</feature>
<accession>A0A8J2QLY7</accession>
<dbReference type="EMBL" id="CAKASE010000053">
    <property type="protein sequence ID" value="CAG9565125.1"/>
    <property type="molecule type" value="Genomic_DNA"/>
</dbReference>
<dbReference type="Proteomes" id="UP000789524">
    <property type="component" value="Unassembled WGS sequence"/>
</dbReference>
<sequence length="210" mass="23377">MEGEVPKFVSPSSQLPSCSGLESSGPSQLRTSFLTVAHLLLRNVPSALALKFLLTDSFLAVIRFCRGLNHFGSVAKPRNGLQRTIRTPENIERVRQTILVHEKMLWELILWLVVLTIANTSADPRVILPEHESLASELSSRVMSRASRLQDVREARDARFPLPSPQDLEAIRKAAQILIMIGEQVIPSITGDSPTNFLSTEIPNDQVYNK</sequence>
<keyword evidence="3" id="KW-1185">Reference proteome</keyword>
<proteinExistence type="predicted"/>
<name>A0A8J2QLY7_9NEOP</name>
<protein>
    <submittedName>
        <fullName evidence="2">(African queen) hypothetical protein</fullName>
    </submittedName>
</protein>
<evidence type="ECO:0000313" key="2">
    <source>
        <dbReference type="EMBL" id="CAG9565125.1"/>
    </source>
</evidence>
<evidence type="ECO:0000313" key="3">
    <source>
        <dbReference type="Proteomes" id="UP000789524"/>
    </source>
</evidence>
<comment type="caution">
    <text evidence="2">The sequence shown here is derived from an EMBL/GenBank/DDBJ whole genome shotgun (WGS) entry which is preliminary data.</text>
</comment>
<feature type="compositionally biased region" description="Polar residues" evidence="1">
    <location>
        <begin position="10"/>
        <end position="23"/>
    </location>
</feature>